<evidence type="ECO:0000313" key="1">
    <source>
        <dbReference type="EMBL" id="MCQ4922975.1"/>
    </source>
</evidence>
<dbReference type="Pfam" id="PF09388">
    <property type="entry name" value="SpoOE-like"/>
    <property type="match status" value="1"/>
</dbReference>
<keyword evidence="2" id="KW-1185">Reference proteome</keyword>
<organism evidence="1 2">
    <name type="scientific">Tissierella carlieri</name>
    <dbReference type="NCBI Taxonomy" id="689904"/>
    <lineage>
        <taxon>Bacteria</taxon>
        <taxon>Bacillati</taxon>
        <taxon>Bacillota</taxon>
        <taxon>Tissierellia</taxon>
        <taxon>Tissierellales</taxon>
        <taxon>Tissierellaceae</taxon>
        <taxon>Tissierella</taxon>
    </lineage>
</organism>
<dbReference type="InterPro" id="IPR036638">
    <property type="entry name" value="HLH_DNA-bd_sf"/>
</dbReference>
<dbReference type="EMBL" id="JANGAC010000004">
    <property type="protein sequence ID" value="MCQ4922975.1"/>
    <property type="molecule type" value="Genomic_DNA"/>
</dbReference>
<reference evidence="1 2" key="1">
    <citation type="submission" date="2022-06" db="EMBL/GenBank/DDBJ databases">
        <title>Isolation of gut microbiota from human fecal samples.</title>
        <authorList>
            <person name="Pamer E.G."/>
            <person name="Barat B."/>
            <person name="Waligurski E."/>
            <person name="Medina S."/>
            <person name="Paddock L."/>
            <person name="Mostad J."/>
        </authorList>
    </citation>
    <scope>NUCLEOTIDE SEQUENCE [LARGE SCALE GENOMIC DNA]</scope>
    <source>
        <strain evidence="1 2">DFI.7.95</strain>
    </source>
</reference>
<sequence>MKKSKSIEELKEEIQKKREELNKIVSEGLDKDRILRYSQELDQLISKYYSLGA</sequence>
<dbReference type="Gene3D" id="4.10.280.10">
    <property type="entry name" value="Helix-loop-helix DNA-binding domain"/>
    <property type="match status" value="1"/>
</dbReference>
<proteinExistence type="predicted"/>
<dbReference type="SUPFAM" id="SSF140500">
    <property type="entry name" value="BAS1536-like"/>
    <property type="match status" value="1"/>
</dbReference>
<gene>
    <name evidence="1" type="ORF">NE686_07770</name>
</gene>
<accession>A0ABT1S930</accession>
<comment type="caution">
    <text evidence="1">The sequence shown here is derived from an EMBL/GenBank/DDBJ whole genome shotgun (WGS) entry which is preliminary data.</text>
</comment>
<dbReference type="InterPro" id="IPR018540">
    <property type="entry name" value="Spo0E-like"/>
</dbReference>
<evidence type="ECO:0000313" key="2">
    <source>
        <dbReference type="Proteomes" id="UP001524478"/>
    </source>
</evidence>
<dbReference type="InterPro" id="IPR037208">
    <property type="entry name" value="Spo0E-like_sf"/>
</dbReference>
<protein>
    <submittedName>
        <fullName evidence="1">Aspartyl-phosphate phosphatase Spo0E family protein</fullName>
    </submittedName>
</protein>
<name>A0ABT1S930_9FIRM</name>
<dbReference type="Proteomes" id="UP001524478">
    <property type="component" value="Unassembled WGS sequence"/>
</dbReference>